<accession>A0A1H3Y1H6</accession>
<evidence type="ECO:0000313" key="2">
    <source>
        <dbReference type="Proteomes" id="UP000242469"/>
    </source>
</evidence>
<dbReference type="OrthoDB" id="8781266at2"/>
<dbReference type="AlphaFoldDB" id="A0A1H3Y1H6"/>
<protein>
    <recommendedName>
        <fullName evidence="3">Heme utilization protein HuvX</fullName>
    </recommendedName>
</protein>
<evidence type="ECO:0008006" key="3">
    <source>
        <dbReference type="Google" id="ProtNLM"/>
    </source>
</evidence>
<reference evidence="2" key="1">
    <citation type="submission" date="2016-10" db="EMBL/GenBank/DDBJ databases">
        <authorList>
            <person name="Varghese N."/>
            <person name="Submissions S."/>
        </authorList>
    </citation>
    <scope>NUCLEOTIDE SEQUENCE [LARGE SCALE GENOMIC DNA]</scope>
    <source>
        <strain evidence="2">DSM 11526</strain>
    </source>
</reference>
<dbReference type="Proteomes" id="UP000242469">
    <property type="component" value="Unassembled WGS sequence"/>
</dbReference>
<name>A0A1H3Y1H6_9GAMM</name>
<dbReference type="NCBIfam" id="TIGR04108">
    <property type="entry name" value="HutX"/>
    <property type="match status" value="1"/>
</dbReference>
<dbReference type="STRING" id="1122198.SAMN02745729_101347"/>
<dbReference type="Gene3D" id="3.40.1570.10">
    <property type="entry name" value="HemS/ChuS/ChuX like domains"/>
    <property type="match status" value="1"/>
</dbReference>
<sequence length="138" mass="15154">MSEIDTVLPGDAAQTLLKTIADWGDMMTIIQHGGSVFEFKGPFPKGEVGHGFYNLIPAGAGFQGHLDLSKVHEIRFQDTPRGGRESYAFVFCNQQDDVIFKVFLGRDREGQLFANQVEAFKKIKNAGIEFLGNTGADA</sequence>
<gene>
    <name evidence="1" type="ORF">SAMN02745729_101347</name>
</gene>
<dbReference type="RefSeq" id="WP_091822119.1">
    <property type="nucleotide sequence ID" value="NZ_FNRJ01000001.1"/>
</dbReference>
<dbReference type="SUPFAM" id="SSF144064">
    <property type="entry name" value="Heme iron utilization protein-like"/>
    <property type="match status" value="1"/>
</dbReference>
<proteinExistence type="predicted"/>
<evidence type="ECO:0000313" key="1">
    <source>
        <dbReference type="EMBL" id="SEA05567.1"/>
    </source>
</evidence>
<dbReference type="InterPro" id="IPR010413">
    <property type="entry name" value="HutX-like"/>
</dbReference>
<dbReference type="Pfam" id="PF06228">
    <property type="entry name" value="ChuX_HutX"/>
    <property type="match status" value="1"/>
</dbReference>
<dbReference type="EMBL" id="FNRJ01000001">
    <property type="protein sequence ID" value="SEA05567.1"/>
    <property type="molecule type" value="Genomic_DNA"/>
</dbReference>
<keyword evidence="2" id="KW-1185">Reference proteome</keyword>
<dbReference type="InterPro" id="IPR053733">
    <property type="entry name" value="Heme_Transport_Util_sf"/>
</dbReference>
<organism evidence="1 2">
    <name type="scientific">Marinobacterium iners DSM 11526</name>
    <dbReference type="NCBI Taxonomy" id="1122198"/>
    <lineage>
        <taxon>Bacteria</taxon>
        <taxon>Pseudomonadati</taxon>
        <taxon>Pseudomonadota</taxon>
        <taxon>Gammaproteobacteria</taxon>
        <taxon>Oceanospirillales</taxon>
        <taxon>Oceanospirillaceae</taxon>
        <taxon>Marinobacterium</taxon>
    </lineage>
</organism>